<evidence type="ECO:0000256" key="1">
    <source>
        <dbReference type="PROSITE-ProRule" id="PRU00409"/>
    </source>
</evidence>
<dbReference type="Gene3D" id="3.30.470.20">
    <property type="entry name" value="ATP-grasp fold, B domain"/>
    <property type="match status" value="1"/>
</dbReference>
<dbReference type="PROSITE" id="PS50975">
    <property type="entry name" value="ATP_GRASP"/>
    <property type="match status" value="1"/>
</dbReference>
<dbReference type="Proteomes" id="UP000621454">
    <property type="component" value="Unassembled WGS sequence"/>
</dbReference>
<keyword evidence="1" id="KW-0547">Nucleotide-binding</keyword>
<dbReference type="GO" id="GO:0005524">
    <property type="term" value="F:ATP binding"/>
    <property type="evidence" value="ECO:0007669"/>
    <property type="project" value="UniProtKB-UniRule"/>
</dbReference>
<sequence length="422" mass="47592">MSSERKLRVLITFARSFLTLELCRLMAAGGHTVMVADSIPFGLSRFSNSTEKFFRVPPPKFSPGEYAQRLAEIVRDNDIDLLIPIHEETDIISMHRDLFPASCRLFLSDFETENRLHNKYEYQELLSERNIPALKYSLVRDRADAEKLDFTTPFALKQVYSRGSQKVHKMYPGDSFDDIEFDPDNPWLAQEWLKGDNYCTYSVCQSGEVLAHATYPVEYAIDGHSCVSFTQVEHEGILNWVRDFVREVNYTGQVGLDFIDNADRGLYTIECNPRSTSGILMFEPHNHVDRAFTGTSEGLVEPDLGVRNMVGPGMLIYGWRKSARPEGYSIWRFMRDYWHTDEVISNRHDPMPMLALPLALVSILSQSAKYHVGLAEGFMHDHEWDGEMPTGALTTEVDAATEVSDSGSGSDGGDSTGTAQAG</sequence>
<dbReference type="GO" id="GO:0046872">
    <property type="term" value="F:metal ion binding"/>
    <property type="evidence" value="ECO:0007669"/>
    <property type="project" value="InterPro"/>
</dbReference>
<dbReference type="AlphaFoldDB" id="A0A916THV1"/>
<evidence type="ECO:0000256" key="2">
    <source>
        <dbReference type="SAM" id="MobiDB-lite"/>
    </source>
</evidence>
<dbReference type="RefSeq" id="WP_188588532.1">
    <property type="nucleotide sequence ID" value="NZ_BMGC01000045.1"/>
</dbReference>
<accession>A0A916THV1</accession>
<keyword evidence="5" id="KW-1185">Reference proteome</keyword>
<protein>
    <recommendedName>
        <fullName evidence="3">ATP-grasp domain-containing protein</fullName>
    </recommendedName>
</protein>
<evidence type="ECO:0000313" key="5">
    <source>
        <dbReference type="Proteomes" id="UP000621454"/>
    </source>
</evidence>
<evidence type="ECO:0000259" key="3">
    <source>
        <dbReference type="PROSITE" id="PS50975"/>
    </source>
</evidence>
<name>A0A916THV1_9ACTN</name>
<feature type="domain" description="ATP-grasp" evidence="3">
    <location>
        <begin position="123"/>
        <end position="301"/>
    </location>
</feature>
<evidence type="ECO:0000313" key="4">
    <source>
        <dbReference type="EMBL" id="GGB45808.1"/>
    </source>
</evidence>
<dbReference type="InterPro" id="IPR003806">
    <property type="entry name" value="ATP-grasp_PylC-type"/>
</dbReference>
<reference evidence="4" key="1">
    <citation type="journal article" date="2014" name="Int. J. Syst. Evol. Microbiol.">
        <title>Complete genome sequence of Corynebacterium casei LMG S-19264T (=DSM 44701T), isolated from a smear-ripened cheese.</title>
        <authorList>
            <consortium name="US DOE Joint Genome Institute (JGI-PGF)"/>
            <person name="Walter F."/>
            <person name="Albersmeier A."/>
            <person name="Kalinowski J."/>
            <person name="Ruckert C."/>
        </authorList>
    </citation>
    <scope>NUCLEOTIDE SEQUENCE</scope>
    <source>
        <strain evidence="4">CGMCC 1.12827</strain>
    </source>
</reference>
<reference evidence="4" key="2">
    <citation type="submission" date="2020-09" db="EMBL/GenBank/DDBJ databases">
        <authorList>
            <person name="Sun Q."/>
            <person name="Zhou Y."/>
        </authorList>
    </citation>
    <scope>NUCLEOTIDE SEQUENCE</scope>
    <source>
        <strain evidence="4">CGMCC 1.12827</strain>
    </source>
</reference>
<dbReference type="SUPFAM" id="SSF56059">
    <property type="entry name" value="Glutathione synthetase ATP-binding domain-like"/>
    <property type="match status" value="1"/>
</dbReference>
<comment type="caution">
    <text evidence="4">The sequence shown here is derived from an EMBL/GenBank/DDBJ whole genome shotgun (WGS) entry which is preliminary data.</text>
</comment>
<organism evidence="4 5">
    <name type="scientific">Gordonia jinhuaensis</name>
    <dbReference type="NCBI Taxonomy" id="1517702"/>
    <lineage>
        <taxon>Bacteria</taxon>
        <taxon>Bacillati</taxon>
        <taxon>Actinomycetota</taxon>
        <taxon>Actinomycetes</taxon>
        <taxon>Mycobacteriales</taxon>
        <taxon>Gordoniaceae</taxon>
        <taxon>Gordonia</taxon>
    </lineage>
</organism>
<feature type="region of interest" description="Disordered" evidence="2">
    <location>
        <begin position="396"/>
        <end position="422"/>
    </location>
</feature>
<dbReference type="EMBL" id="BMGC01000045">
    <property type="protein sequence ID" value="GGB45808.1"/>
    <property type="molecule type" value="Genomic_DNA"/>
</dbReference>
<dbReference type="InterPro" id="IPR011761">
    <property type="entry name" value="ATP-grasp"/>
</dbReference>
<keyword evidence="1" id="KW-0067">ATP-binding</keyword>
<proteinExistence type="predicted"/>
<dbReference type="Gene3D" id="3.40.50.20">
    <property type="match status" value="1"/>
</dbReference>
<dbReference type="Pfam" id="PF02655">
    <property type="entry name" value="ATP-grasp_3"/>
    <property type="match status" value="1"/>
</dbReference>
<gene>
    <name evidence="4" type="ORF">GCM10011489_36490</name>
</gene>